<evidence type="ECO:0000256" key="2">
    <source>
        <dbReference type="ARBA" id="ARBA00023015"/>
    </source>
</evidence>
<evidence type="ECO:0000313" key="9">
    <source>
        <dbReference type="Proteomes" id="UP000642107"/>
    </source>
</evidence>
<dbReference type="CDD" id="cd06171">
    <property type="entry name" value="Sigma70_r4"/>
    <property type="match status" value="1"/>
</dbReference>
<sequence>MGTWEQTLSELVATRRRALVGYAYLLSGDVREAEDLVQDALVATCARVRAGTDVVALEAYVRKAVLRTYLDGFRRRRTWATIRHLSVVPDEQPPHESATTDHVPVRLDVQEALATLSPRERACVVLRHYDDLPIADIAGRLGLSVGTVKRYLSDAHRRLAATLGPDAPDTSAPGTDRMTLGGTR</sequence>
<dbReference type="PANTHER" id="PTHR43133:SF50">
    <property type="entry name" value="ECF RNA POLYMERASE SIGMA FACTOR SIGM"/>
    <property type="match status" value="1"/>
</dbReference>
<keyword evidence="4" id="KW-0238">DNA-binding</keyword>
<comment type="similarity">
    <text evidence="1">Belongs to the sigma-70 factor family. ECF subfamily.</text>
</comment>
<dbReference type="Gene3D" id="1.10.1740.10">
    <property type="match status" value="1"/>
</dbReference>
<dbReference type="InterPro" id="IPR013324">
    <property type="entry name" value="RNA_pol_sigma_r3/r4-like"/>
</dbReference>
<keyword evidence="9" id="KW-1185">Reference proteome</keyword>
<gene>
    <name evidence="8" type="ORF">IGS67_00830</name>
</gene>
<dbReference type="InterPro" id="IPR039425">
    <property type="entry name" value="RNA_pol_sigma-70-like"/>
</dbReference>
<dbReference type="Pfam" id="PF04542">
    <property type="entry name" value="Sigma70_r2"/>
    <property type="match status" value="1"/>
</dbReference>
<dbReference type="SMART" id="SM00421">
    <property type="entry name" value="HTH_LUXR"/>
    <property type="match status" value="1"/>
</dbReference>
<accession>A0ABR9DLM3</accession>
<dbReference type="InterPro" id="IPR013249">
    <property type="entry name" value="RNA_pol_sigma70_r4_t2"/>
</dbReference>
<evidence type="ECO:0000256" key="1">
    <source>
        <dbReference type="ARBA" id="ARBA00010641"/>
    </source>
</evidence>
<dbReference type="RefSeq" id="WP_192276850.1">
    <property type="nucleotide sequence ID" value="NZ_JACZDF010000001.1"/>
</dbReference>
<dbReference type="SUPFAM" id="SSF88659">
    <property type="entry name" value="Sigma3 and sigma4 domains of RNA polymerase sigma factors"/>
    <property type="match status" value="1"/>
</dbReference>
<keyword evidence="3" id="KW-0731">Sigma factor</keyword>
<dbReference type="PANTHER" id="PTHR43133">
    <property type="entry name" value="RNA POLYMERASE ECF-TYPE SIGMA FACTO"/>
    <property type="match status" value="1"/>
</dbReference>
<dbReference type="InterPro" id="IPR013325">
    <property type="entry name" value="RNA_pol_sigma_r2"/>
</dbReference>
<keyword evidence="5" id="KW-0804">Transcription</keyword>
<dbReference type="Proteomes" id="UP000642107">
    <property type="component" value="Unassembled WGS sequence"/>
</dbReference>
<evidence type="ECO:0000259" key="7">
    <source>
        <dbReference type="SMART" id="SM00421"/>
    </source>
</evidence>
<proteinExistence type="inferred from homology"/>
<keyword evidence="2" id="KW-0805">Transcription regulation</keyword>
<evidence type="ECO:0000313" key="8">
    <source>
        <dbReference type="EMBL" id="MBD9698044.1"/>
    </source>
</evidence>
<protein>
    <submittedName>
        <fullName evidence="8">Sigma-70 family RNA polymerase sigma factor</fullName>
    </submittedName>
</protein>
<evidence type="ECO:0000256" key="3">
    <source>
        <dbReference type="ARBA" id="ARBA00023082"/>
    </source>
</evidence>
<dbReference type="SUPFAM" id="SSF88946">
    <property type="entry name" value="Sigma2 domain of RNA polymerase sigma factors"/>
    <property type="match status" value="1"/>
</dbReference>
<reference evidence="8 9" key="1">
    <citation type="submission" date="2020-09" db="EMBL/GenBank/DDBJ databases">
        <title>Flavimobilis rhizosphaerae sp. nov., isolated from rhizosphere soil of Spartina alterniflora.</title>
        <authorList>
            <person name="Hanqin C."/>
        </authorList>
    </citation>
    <scope>NUCLEOTIDE SEQUENCE [LARGE SCALE GENOMIC DNA]</scope>
    <source>
        <strain evidence="8 9">GY 10621</strain>
    </source>
</reference>
<dbReference type="NCBIfam" id="TIGR02937">
    <property type="entry name" value="sigma70-ECF"/>
    <property type="match status" value="1"/>
</dbReference>
<dbReference type="InterPro" id="IPR036388">
    <property type="entry name" value="WH-like_DNA-bd_sf"/>
</dbReference>
<feature type="domain" description="HTH luxR-type" evidence="7">
    <location>
        <begin position="113"/>
        <end position="171"/>
    </location>
</feature>
<dbReference type="EMBL" id="JACZDF010000001">
    <property type="protein sequence ID" value="MBD9698044.1"/>
    <property type="molecule type" value="Genomic_DNA"/>
</dbReference>
<evidence type="ECO:0000256" key="5">
    <source>
        <dbReference type="ARBA" id="ARBA00023163"/>
    </source>
</evidence>
<dbReference type="Pfam" id="PF08281">
    <property type="entry name" value="Sigma70_r4_2"/>
    <property type="match status" value="1"/>
</dbReference>
<evidence type="ECO:0000256" key="4">
    <source>
        <dbReference type="ARBA" id="ARBA00023125"/>
    </source>
</evidence>
<dbReference type="InterPro" id="IPR000792">
    <property type="entry name" value="Tscrpt_reg_LuxR_C"/>
</dbReference>
<dbReference type="InterPro" id="IPR014284">
    <property type="entry name" value="RNA_pol_sigma-70_dom"/>
</dbReference>
<organism evidence="8 9">
    <name type="scientific">Flavimobilis rhizosphaerae</name>
    <dbReference type="NCBI Taxonomy" id="2775421"/>
    <lineage>
        <taxon>Bacteria</taxon>
        <taxon>Bacillati</taxon>
        <taxon>Actinomycetota</taxon>
        <taxon>Actinomycetes</taxon>
        <taxon>Micrococcales</taxon>
        <taxon>Jonesiaceae</taxon>
        <taxon>Flavimobilis</taxon>
    </lineage>
</organism>
<dbReference type="Gene3D" id="1.10.10.10">
    <property type="entry name" value="Winged helix-like DNA-binding domain superfamily/Winged helix DNA-binding domain"/>
    <property type="match status" value="1"/>
</dbReference>
<feature type="region of interest" description="Disordered" evidence="6">
    <location>
        <begin position="162"/>
        <end position="184"/>
    </location>
</feature>
<name>A0ABR9DLM3_9MICO</name>
<evidence type="ECO:0000256" key="6">
    <source>
        <dbReference type="SAM" id="MobiDB-lite"/>
    </source>
</evidence>
<dbReference type="InterPro" id="IPR007627">
    <property type="entry name" value="RNA_pol_sigma70_r2"/>
</dbReference>
<comment type="caution">
    <text evidence="8">The sequence shown here is derived from an EMBL/GenBank/DDBJ whole genome shotgun (WGS) entry which is preliminary data.</text>
</comment>